<dbReference type="EMBL" id="CP006764">
    <property type="protein sequence ID" value="AIT61316.1"/>
    <property type="molecule type" value="Genomic_DNA"/>
</dbReference>
<name>A0A097IGP4_9CORY</name>
<evidence type="ECO:0000313" key="2">
    <source>
        <dbReference type="EMBL" id="AIT61316.1"/>
    </source>
</evidence>
<evidence type="ECO:0000313" key="3">
    <source>
        <dbReference type="Proteomes" id="UP000029914"/>
    </source>
</evidence>
<dbReference type="Pfam" id="PF11716">
    <property type="entry name" value="MDMPI_N"/>
    <property type="match status" value="1"/>
</dbReference>
<evidence type="ECO:0000259" key="1">
    <source>
        <dbReference type="Pfam" id="PF11716"/>
    </source>
</evidence>
<organism evidence="2 3">
    <name type="scientific">Corynebacterium doosanense CAU 212 = DSM 45436</name>
    <dbReference type="NCBI Taxonomy" id="558173"/>
    <lineage>
        <taxon>Bacteria</taxon>
        <taxon>Bacillati</taxon>
        <taxon>Actinomycetota</taxon>
        <taxon>Actinomycetes</taxon>
        <taxon>Mycobacteriales</taxon>
        <taxon>Corynebacteriaceae</taxon>
        <taxon>Corynebacterium</taxon>
    </lineage>
</organism>
<dbReference type="SUPFAM" id="SSF109854">
    <property type="entry name" value="DinB/YfiT-like putative metalloenzymes"/>
    <property type="match status" value="1"/>
</dbReference>
<dbReference type="eggNOG" id="COG0243">
    <property type="taxonomic scope" value="Bacteria"/>
</dbReference>
<dbReference type="GO" id="GO:0046872">
    <property type="term" value="F:metal ion binding"/>
    <property type="evidence" value="ECO:0007669"/>
    <property type="project" value="InterPro"/>
</dbReference>
<dbReference type="InterPro" id="IPR034660">
    <property type="entry name" value="DinB/YfiT-like"/>
</dbReference>
<dbReference type="RefSeq" id="WP_018021028.1">
    <property type="nucleotide sequence ID" value="NZ_AQUX01000001.1"/>
</dbReference>
<reference evidence="2 3" key="1">
    <citation type="submission" date="2013-09" db="EMBL/GenBank/DDBJ databases">
        <title>Complete genome sequence of Corynebacterium doosanense CAU 212(T) (=DSM 45436(T)), isolated from activated sludge.</title>
        <authorList>
            <person name="Schaffert L."/>
            <person name="Albersmeier A."/>
            <person name="Kalinowski J."/>
            <person name="Ruckert C."/>
        </authorList>
    </citation>
    <scope>NUCLEOTIDE SEQUENCE [LARGE SCALE GENOMIC DNA]</scope>
    <source>
        <strain evidence="2 3">CAU 212</strain>
    </source>
</reference>
<gene>
    <name evidence="2" type="ORF">CDOO_08625</name>
</gene>
<dbReference type="AlphaFoldDB" id="A0A097IGP4"/>
<dbReference type="NCBIfam" id="TIGR03083">
    <property type="entry name" value="maleylpyruvate isomerase family mycothiol-dependent enzyme"/>
    <property type="match status" value="1"/>
</dbReference>
<protein>
    <recommendedName>
        <fullName evidence="1">Mycothiol-dependent maleylpyruvate isomerase metal-binding domain-containing protein</fullName>
    </recommendedName>
</protein>
<dbReference type="Proteomes" id="UP000029914">
    <property type="component" value="Chromosome"/>
</dbReference>
<sequence length="205" mass="22501">MTFADTERKKLAQLFTEVGPDAPTLCEGWAARDLAAHLYVRENDPLSAAGMMVGPLEGRLDNAMEKQKSRDYAELVRDWSAGPAKLNPMRLMDPLVNGIEHFVHHEDLRRGDGVARPREFDAETTEMLLGKLKQMAPMLLRGSDKPVILTPTGGVPIVVGAKRGVAERGDDVVRVSGAPGELLLWAFGRDAVEVTMEGDERSVNR</sequence>
<dbReference type="OrthoDB" id="3268903at2"/>
<accession>A0A097IGP4</accession>
<proteinExistence type="predicted"/>
<dbReference type="STRING" id="558173.CDOO_08625"/>
<dbReference type="InterPro" id="IPR024344">
    <property type="entry name" value="MDMPI_metal-binding"/>
</dbReference>
<dbReference type="KEGG" id="cdo:CDOO_08625"/>
<dbReference type="InterPro" id="IPR017519">
    <property type="entry name" value="CHP03085"/>
</dbReference>
<feature type="domain" description="Mycothiol-dependent maleylpyruvate isomerase metal-binding" evidence="1">
    <location>
        <begin position="11"/>
        <end position="86"/>
    </location>
</feature>
<dbReference type="InterPro" id="IPR017517">
    <property type="entry name" value="Maleyloyr_isom"/>
</dbReference>
<dbReference type="HOGENOM" id="CLU_1287934_0_0_11"/>
<keyword evidence="3" id="KW-1185">Reference proteome</keyword>
<dbReference type="NCBIfam" id="TIGR03085">
    <property type="entry name" value="TIGR03085 family metal-binding protein"/>
    <property type="match status" value="1"/>
</dbReference>